<dbReference type="AlphaFoldDB" id="A0A163DUH1"/>
<feature type="transmembrane region" description="Helical" evidence="4">
    <location>
        <begin position="129"/>
        <end position="147"/>
    </location>
</feature>
<evidence type="ECO:0000256" key="2">
    <source>
        <dbReference type="ARBA" id="ARBA00006727"/>
    </source>
</evidence>
<organism evidence="5 6">
    <name type="scientific">Didymella rabiei</name>
    <name type="common">Chickpea ascochyta blight fungus</name>
    <name type="synonym">Mycosphaerella rabiei</name>
    <dbReference type="NCBI Taxonomy" id="5454"/>
    <lineage>
        <taxon>Eukaryota</taxon>
        <taxon>Fungi</taxon>
        <taxon>Dikarya</taxon>
        <taxon>Ascomycota</taxon>
        <taxon>Pezizomycotina</taxon>
        <taxon>Dothideomycetes</taxon>
        <taxon>Pleosporomycetidae</taxon>
        <taxon>Pleosporales</taxon>
        <taxon>Pleosporineae</taxon>
        <taxon>Didymellaceae</taxon>
        <taxon>Ascochyta</taxon>
    </lineage>
</organism>
<comment type="similarity">
    <text evidence="2">Belongs to the major facilitator superfamily. Monocarboxylate porter (TC 2.A.1.13) family.</text>
</comment>
<dbReference type="GO" id="GO:0022857">
    <property type="term" value="F:transmembrane transporter activity"/>
    <property type="evidence" value="ECO:0007669"/>
    <property type="project" value="InterPro"/>
</dbReference>
<dbReference type="SUPFAM" id="SSF103473">
    <property type="entry name" value="MFS general substrate transporter"/>
    <property type="match status" value="1"/>
</dbReference>
<accession>A0A163DUH1</accession>
<feature type="transmembrane region" description="Helical" evidence="4">
    <location>
        <begin position="359"/>
        <end position="378"/>
    </location>
</feature>
<feature type="transmembrane region" description="Helical" evidence="4">
    <location>
        <begin position="275"/>
        <end position="294"/>
    </location>
</feature>
<dbReference type="EMBL" id="JYNV01000197">
    <property type="protein sequence ID" value="KZM23358.1"/>
    <property type="molecule type" value="Genomic_DNA"/>
</dbReference>
<dbReference type="InterPro" id="IPR011701">
    <property type="entry name" value="MFS"/>
</dbReference>
<keyword evidence="4" id="KW-1133">Transmembrane helix</keyword>
<feature type="transmembrane region" description="Helical" evidence="4">
    <location>
        <begin position="99"/>
        <end position="117"/>
    </location>
</feature>
<evidence type="ECO:0000256" key="3">
    <source>
        <dbReference type="SAM" id="MobiDB-lite"/>
    </source>
</evidence>
<feature type="transmembrane region" description="Helical" evidence="4">
    <location>
        <begin position="58"/>
        <end position="79"/>
    </location>
</feature>
<proteinExistence type="inferred from homology"/>
<feature type="transmembrane region" description="Helical" evidence="4">
    <location>
        <begin position="430"/>
        <end position="453"/>
    </location>
</feature>
<feature type="transmembrane region" description="Helical" evidence="4">
    <location>
        <begin position="465"/>
        <end position="484"/>
    </location>
</feature>
<keyword evidence="4" id="KW-0472">Membrane</keyword>
<comment type="subcellular location">
    <subcellularLocation>
        <location evidence="1">Membrane</location>
        <topology evidence="1">Multi-pass membrane protein</topology>
    </subcellularLocation>
</comment>
<feature type="region of interest" description="Disordered" evidence="3">
    <location>
        <begin position="1"/>
        <end position="50"/>
    </location>
</feature>
<feature type="region of interest" description="Disordered" evidence="3">
    <location>
        <begin position="528"/>
        <end position="552"/>
    </location>
</feature>
<sequence length="552" mass="60834">METPAPVTSRSLEKDNRKDSDTSLPLSTSTSCEVPSMREFRRPSSDDDEPDWPRTWRAYACLLGCFFLMFDSWGLVNAYGTWSSYYVGHSLRTVDQLQLNLIGGSQCFLVLLLSNPVGRLLDAGHFRKVIGFGTVFVPLGLFILSAVHPSSVEAIASFGPIWATQGFVVGLGMAPFFVSSSQVAATWFPKRRGLAVGYVACGASIAGVIYPTMLRYLIETVGFNNAVRYVATLTSVTCIYSFIFATPNPAHEYHKPESWFKVRTWFDTDAFHNKAWCWFTAAVAFMFFGFYPVFFNLEEWAAVRGFGTRNSSGVAQAIPEDVSNQPLQTFWFLTIMNGASTIGRLTLAQFSDKTGPLNMHIGSQLVCSLLTLVLWSLAGSETDAIAFCVVFGIFSGMVIGLPPASVANILSCTYTTPETEALARKKLGHWVGMMYSFAALPALLGPIIAGHLITEYNTYITVQMWSGANLFLSFVCMMVARWYLPCFDGESFAHHFSRKQASTKEKLRLGSDATAVGLVTPTALSQVPTRVPSTMPSREKLEQSAQSPERMV</sequence>
<dbReference type="Gene3D" id="1.20.1250.20">
    <property type="entry name" value="MFS general substrate transporter like domains"/>
    <property type="match status" value="2"/>
</dbReference>
<feature type="compositionally biased region" description="Polar residues" evidence="3">
    <location>
        <begin position="543"/>
        <end position="552"/>
    </location>
</feature>
<dbReference type="GO" id="GO:0016020">
    <property type="term" value="C:membrane"/>
    <property type="evidence" value="ECO:0007669"/>
    <property type="project" value="UniProtKB-SubCell"/>
</dbReference>
<evidence type="ECO:0000256" key="4">
    <source>
        <dbReference type="SAM" id="Phobius"/>
    </source>
</evidence>
<comment type="caution">
    <text evidence="5">The sequence shown here is derived from an EMBL/GenBank/DDBJ whole genome shotgun (WGS) entry which is preliminary data.</text>
</comment>
<reference evidence="5 6" key="1">
    <citation type="journal article" date="2016" name="Sci. Rep.">
        <title>Draft genome sequencing and secretome analysis of fungal phytopathogen Ascochyta rabiei provides insight into the necrotrophic effector repertoire.</title>
        <authorList>
            <person name="Verma S."/>
            <person name="Gazara R.K."/>
            <person name="Nizam S."/>
            <person name="Parween S."/>
            <person name="Chattopadhyay D."/>
            <person name="Verma P.K."/>
        </authorList>
    </citation>
    <scope>NUCLEOTIDE SEQUENCE [LARGE SCALE GENOMIC DNA]</scope>
    <source>
        <strain evidence="5 6">ArDII</strain>
    </source>
</reference>
<feature type="compositionally biased region" description="Basic and acidic residues" evidence="3">
    <location>
        <begin position="36"/>
        <end position="45"/>
    </location>
</feature>
<evidence type="ECO:0000256" key="1">
    <source>
        <dbReference type="ARBA" id="ARBA00004141"/>
    </source>
</evidence>
<feature type="transmembrane region" description="Helical" evidence="4">
    <location>
        <begin position="226"/>
        <end position="245"/>
    </location>
</feature>
<dbReference type="Proteomes" id="UP000076837">
    <property type="component" value="Unassembled WGS sequence"/>
</dbReference>
<feature type="compositionally biased region" description="Low complexity" evidence="3">
    <location>
        <begin position="22"/>
        <end position="31"/>
    </location>
</feature>
<feature type="transmembrane region" description="Helical" evidence="4">
    <location>
        <begin position="384"/>
        <end position="410"/>
    </location>
</feature>
<feature type="compositionally biased region" description="Polar residues" evidence="3">
    <location>
        <begin position="1"/>
        <end position="10"/>
    </location>
</feature>
<protein>
    <submittedName>
        <fullName evidence="5">Transmembrane transport</fullName>
    </submittedName>
</protein>
<dbReference type="InterPro" id="IPR036259">
    <property type="entry name" value="MFS_trans_sf"/>
</dbReference>
<dbReference type="PANTHER" id="PTHR11360:SF234">
    <property type="entry name" value="MFS-TYPE TRANSPORTER DBAD-RELATED"/>
    <property type="match status" value="1"/>
</dbReference>
<feature type="transmembrane region" description="Helical" evidence="4">
    <location>
        <begin position="195"/>
        <end position="214"/>
    </location>
</feature>
<dbReference type="OrthoDB" id="6509908at2759"/>
<dbReference type="Pfam" id="PF07690">
    <property type="entry name" value="MFS_1"/>
    <property type="match status" value="1"/>
</dbReference>
<keyword evidence="4 5" id="KW-0812">Transmembrane</keyword>
<dbReference type="PANTHER" id="PTHR11360">
    <property type="entry name" value="MONOCARBOXYLATE TRANSPORTER"/>
    <property type="match status" value="1"/>
</dbReference>
<feature type="compositionally biased region" description="Basic and acidic residues" evidence="3">
    <location>
        <begin position="11"/>
        <end position="21"/>
    </location>
</feature>
<evidence type="ECO:0000313" key="6">
    <source>
        <dbReference type="Proteomes" id="UP000076837"/>
    </source>
</evidence>
<gene>
    <name evidence="5" type="ORF">ST47_g5464</name>
</gene>
<feature type="transmembrane region" description="Helical" evidence="4">
    <location>
        <begin position="167"/>
        <end position="188"/>
    </location>
</feature>
<evidence type="ECO:0000313" key="5">
    <source>
        <dbReference type="EMBL" id="KZM23358.1"/>
    </source>
</evidence>
<dbReference type="InterPro" id="IPR050327">
    <property type="entry name" value="Proton-linked_MCT"/>
</dbReference>
<keyword evidence="6" id="KW-1185">Reference proteome</keyword>
<name>A0A163DUH1_DIDRA</name>